<dbReference type="PANTHER" id="PTHR33442:SF1">
    <property type="entry name" value="TRANS-3-HYDROXY-L-PROLINE DEHYDRATASE"/>
    <property type="match status" value="1"/>
</dbReference>
<comment type="catalytic activity">
    <reaction evidence="1">
        <text>trans-3-hydroxy-L-proline = 1-pyrroline-2-carboxylate + H2O</text>
        <dbReference type="Rhea" id="RHEA:10320"/>
        <dbReference type="ChEBI" id="CHEBI:15377"/>
        <dbReference type="ChEBI" id="CHEBI:39785"/>
        <dbReference type="ChEBI" id="CHEBI:57938"/>
        <dbReference type="EC" id="4.2.1.77"/>
    </reaction>
</comment>
<proteinExistence type="inferred from homology"/>
<organism evidence="4 5">
    <name type="scientific">Phyllosticta citriasiana</name>
    <dbReference type="NCBI Taxonomy" id="595635"/>
    <lineage>
        <taxon>Eukaryota</taxon>
        <taxon>Fungi</taxon>
        <taxon>Dikarya</taxon>
        <taxon>Ascomycota</taxon>
        <taxon>Pezizomycotina</taxon>
        <taxon>Dothideomycetes</taxon>
        <taxon>Dothideomycetes incertae sedis</taxon>
        <taxon>Botryosphaeriales</taxon>
        <taxon>Phyllostictaceae</taxon>
        <taxon>Phyllosticta</taxon>
    </lineage>
</organism>
<gene>
    <name evidence="4" type="ORF">IWZ03DRAFT_415999</name>
</gene>
<protein>
    <recommendedName>
        <fullName evidence="3">trans-L-3-hydroxyproline dehydratase</fullName>
        <ecNumber evidence="3">4.2.1.77</ecNumber>
    </recommendedName>
</protein>
<keyword evidence="5" id="KW-1185">Reference proteome</keyword>
<dbReference type="InterPro" id="IPR008794">
    <property type="entry name" value="Pro_racemase_fam"/>
</dbReference>
<evidence type="ECO:0000256" key="2">
    <source>
        <dbReference type="ARBA" id="ARBA00007529"/>
    </source>
</evidence>
<comment type="caution">
    <text evidence="4">The sequence shown here is derived from an EMBL/GenBank/DDBJ whole genome shotgun (WGS) entry which is preliminary data.</text>
</comment>
<dbReference type="EC" id="4.2.1.77" evidence="3"/>
<evidence type="ECO:0000313" key="5">
    <source>
        <dbReference type="Proteomes" id="UP001363622"/>
    </source>
</evidence>
<dbReference type="EMBL" id="JBBPHU010000008">
    <property type="protein sequence ID" value="KAK7514603.1"/>
    <property type="molecule type" value="Genomic_DNA"/>
</dbReference>
<name>A0ABR1KGP2_9PEZI</name>
<dbReference type="SUPFAM" id="SSF54506">
    <property type="entry name" value="Diaminopimelate epimerase-like"/>
    <property type="match status" value="1"/>
</dbReference>
<evidence type="ECO:0000256" key="1">
    <source>
        <dbReference type="ARBA" id="ARBA00001148"/>
    </source>
</evidence>
<evidence type="ECO:0000256" key="3">
    <source>
        <dbReference type="ARBA" id="ARBA00013105"/>
    </source>
</evidence>
<evidence type="ECO:0000313" key="4">
    <source>
        <dbReference type="EMBL" id="KAK7514603.1"/>
    </source>
</evidence>
<dbReference type="Pfam" id="PF05544">
    <property type="entry name" value="Pro_racemase"/>
    <property type="match status" value="1"/>
</dbReference>
<dbReference type="Gene3D" id="3.10.310.10">
    <property type="entry name" value="Diaminopimelate Epimerase, Chain A, domain 1"/>
    <property type="match status" value="1"/>
</dbReference>
<dbReference type="PANTHER" id="PTHR33442">
    <property type="entry name" value="TRANS-3-HYDROXY-L-PROLINE DEHYDRATASE"/>
    <property type="match status" value="1"/>
</dbReference>
<sequence>MPILEKNIKNCMLVDCCANIDNPSCPPSEEDAIFPQRGALQFVPASEVEGQNGKGEVEVRLHVPCAIVATAPALGFPDSSLEASDLDALDDATRAESRPPSMPMSERLKQRYLHHPDHADLHFLYSVFVTESGRGAAASGGRAGVGVCFFADQQVDRSPTGSGVQARVALAVPKGERSMGQGWTYHSLLSRASEGAKEKDDDLVGEGFDFEALGARSRLEN</sequence>
<dbReference type="Proteomes" id="UP001363622">
    <property type="component" value="Unassembled WGS sequence"/>
</dbReference>
<reference evidence="4 5" key="1">
    <citation type="submission" date="2024-04" db="EMBL/GenBank/DDBJ databases">
        <title>Phyllosticta paracitricarpa is synonymous to the EU quarantine fungus P. citricarpa based on phylogenomic analyses.</title>
        <authorList>
            <consortium name="Lawrence Berkeley National Laboratory"/>
            <person name="Van Ingen-Buijs V.A."/>
            <person name="Van Westerhoven A.C."/>
            <person name="Haridas S."/>
            <person name="Skiadas P."/>
            <person name="Martin F."/>
            <person name="Groenewald J.Z."/>
            <person name="Crous P.W."/>
            <person name="Seidl M.F."/>
        </authorList>
    </citation>
    <scope>NUCLEOTIDE SEQUENCE [LARGE SCALE GENOMIC DNA]</scope>
    <source>
        <strain evidence="4 5">CBS 123371</strain>
    </source>
</reference>
<comment type="similarity">
    <text evidence="2">Belongs to the proline racemase family.</text>
</comment>
<accession>A0ABR1KGP2</accession>